<evidence type="ECO:0000313" key="2">
    <source>
        <dbReference type="Proteomes" id="UP001519460"/>
    </source>
</evidence>
<dbReference type="AlphaFoldDB" id="A0ABD0KZ38"/>
<proteinExistence type="predicted"/>
<dbReference type="Proteomes" id="UP001519460">
    <property type="component" value="Unassembled WGS sequence"/>
</dbReference>
<accession>A0ABD0KZ38</accession>
<evidence type="ECO:0000313" key="1">
    <source>
        <dbReference type="EMBL" id="KAK7492491.1"/>
    </source>
</evidence>
<comment type="caution">
    <text evidence="1">The sequence shown here is derived from an EMBL/GenBank/DDBJ whole genome shotgun (WGS) entry which is preliminary data.</text>
</comment>
<gene>
    <name evidence="1" type="ORF">BaRGS_00016364</name>
</gene>
<dbReference type="EMBL" id="JACVVK020000103">
    <property type="protein sequence ID" value="KAK7492491.1"/>
    <property type="molecule type" value="Genomic_DNA"/>
</dbReference>
<reference evidence="1 2" key="1">
    <citation type="journal article" date="2023" name="Sci. Data">
        <title>Genome assembly of the Korean intertidal mud-creeper Batillaria attramentaria.</title>
        <authorList>
            <person name="Patra A.K."/>
            <person name="Ho P.T."/>
            <person name="Jun S."/>
            <person name="Lee S.J."/>
            <person name="Kim Y."/>
            <person name="Won Y.J."/>
        </authorList>
    </citation>
    <scope>NUCLEOTIDE SEQUENCE [LARGE SCALE GENOMIC DNA]</scope>
    <source>
        <strain evidence="1">Wonlab-2016</strain>
    </source>
</reference>
<organism evidence="1 2">
    <name type="scientific">Batillaria attramentaria</name>
    <dbReference type="NCBI Taxonomy" id="370345"/>
    <lineage>
        <taxon>Eukaryota</taxon>
        <taxon>Metazoa</taxon>
        <taxon>Spiralia</taxon>
        <taxon>Lophotrochozoa</taxon>
        <taxon>Mollusca</taxon>
        <taxon>Gastropoda</taxon>
        <taxon>Caenogastropoda</taxon>
        <taxon>Sorbeoconcha</taxon>
        <taxon>Cerithioidea</taxon>
        <taxon>Batillariidae</taxon>
        <taxon>Batillaria</taxon>
    </lineage>
</organism>
<protein>
    <submittedName>
        <fullName evidence="1">Uncharacterized protein</fullName>
    </submittedName>
</protein>
<keyword evidence="2" id="KW-1185">Reference proteome</keyword>
<name>A0ABD0KZ38_9CAEN</name>
<sequence>MVSEKRLTRISVDGVYVKVTGHETVRVMMLLFSPLAGLITRLNYLSAMAKIGSVPVRVLRDTGCTTVGVRKSLVPHDSYTQELIKCVTFGGHIQTFPVTEIDI</sequence>